<gene>
    <name evidence="11" type="ORF">PGSY75_0404900</name>
</gene>
<dbReference type="GeneID" id="29774731"/>
<evidence type="ECO:0000256" key="2">
    <source>
        <dbReference type="ARBA" id="ARBA00004241"/>
    </source>
</evidence>
<protein>
    <submittedName>
        <fullName evidence="11">6-cysteine protein</fullName>
    </submittedName>
</protein>
<evidence type="ECO:0000256" key="6">
    <source>
        <dbReference type="ARBA" id="ARBA00023136"/>
    </source>
</evidence>
<feature type="domain" description="6-Cys" evidence="10">
    <location>
        <begin position="252"/>
        <end position="378"/>
    </location>
</feature>
<dbReference type="PANTHER" id="PTHR38796:SF1">
    <property type="entry name" value="ANCHORED PROTEIN, PUTATIVE (AFU_ORTHOLOGUE AFUA_4G09600)-RELATED"/>
    <property type="match status" value="1"/>
</dbReference>
<proteinExistence type="predicted"/>
<keyword evidence="4 9" id="KW-0732">Signal</keyword>
<keyword evidence="8" id="KW-0325">Glycoprotein</keyword>
<dbReference type="Pfam" id="PF07422">
    <property type="entry name" value="s48_45"/>
    <property type="match status" value="2"/>
</dbReference>
<name>A0A151LUA1_9APIC</name>
<dbReference type="InterPro" id="IPR038160">
    <property type="entry name" value="6_CYS_dom_sf"/>
</dbReference>
<dbReference type="EMBL" id="LVLB01000005">
    <property type="protein sequence ID" value="KYO02756.1"/>
    <property type="molecule type" value="Genomic_DNA"/>
</dbReference>
<evidence type="ECO:0000313" key="11">
    <source>
        <dbReference type="EMBL" id="KYO02756.1"/>
    </source>
</evidence>
<evidence type="ECO:0000256" key="3">
    <source>
        <dbReference type="ARBA" id="ARBA00022475"/>
    </source>
</evidence>
<organism evidence="11 12">
    <name type="scientific">Plasmodium gaboni</name>
    <dbReference type="NCBI Taxonomy" id="647221"/>
    <lineage>
        <taxon>Eukaryota</taxon>
        <taxon>Sar</taxon>
        <taxon>Alveolata</taxon>
        <taxon>Apicomplexa</taxon>
        <taxon>Aconoidasida</taxon>
        <taxon>Haemosporida</taxon>
        <taxon>Plasmodiidae</taxon>
        <taxon>Plasmodium</taxon>
        <taxon>Plasmodium (Laverania)</taxon>
    </lineage>
</organism>
<dbReference type="KEGG" id="pgab:PGSY75_0404900"/>
<dbReference type="GO" id="GO:0005886">
    <property type="term" value="C:plasma membrane"/>
    <property type="evidence" value="ECO:0007669"/>
    <property type="project" value="UniProtKB-SubCell"/>
</dbReference>
<comment type="caution">
    <text evidence="11">The sequence shown here is derived from an EMBL/GenBank/DDBJ whole genome shotgun (WGS) entry which is preliminary data.</text>
</comment>
<evidence type="ECO:0000313" key="12">
    <source>
        <dbReference type="Proteomes" id="UP000076004"/>
    </source>
</evidence>
<dbReference type="InterPro" id="IPR010884">
    <property type="entry name" value="6_CYS_dom"/>
</dbReference>
<evidence type="ECO:0000256" key="4">
    <source>
        <dbReference type="ARBA" id="ARBA00022729"/>
    </source>
</evidence>
<evidence type="ECO:0000256" key="5">
    <source>
        <dbReference type="ARBA" id="ARBA00022737"/>
    </source>
</evidence>
<dbReference type="AlphaFoldDB" id="A0A151LUA1"/>
<dbReference type="Proteomes" id="UP000076004">
    <property type="component" value="Chromosome 4"/>
</dbReference>
<dbReference type="PROSITE" id="PS51701">
    <property type="entry name" value="6_CYS"/>
    <property type="match status" value="2"/>
</dbReference>
<dbReference type="RefSeq" id="XP_018643276.1">
    <property type="nucleotide sequence ID" value="XM_018784114.1"/>
</dbReference>
<dbReference type="GO" id="GO:0009986">
    <property type="term" value="C:cell surface"/>
    <property type="evidence" value="ECO:0007669"/>
    <property type="project" value="UniProtKB-SubCell"/>
</dbReference>
<evidence type="ECO:0000256" key="8">
    <source>
        <dbReference type="ARBA" id="ARBA00023180"/>
    </source>
</evidence>
<evidence type="ECO:0000259" key="10">
    <source>
        <dbReference type="PROSITE" id="PS51701"/>
    </source>
</evidence>
<feature type="signal peptide" evidence="9">
    <location>
        <begin position="1"/>
        <end position="20"/>
    </location>
</feature>
<feature type="chain" id="PRO_5007584489" evidence="9">
    <location>
        <begin position="21"/>
        <end position="390"/>
    </location>
</feature>
<accession>A0A151LUA1</accession>
<dbReference type="VEuPathDB" id="PlasmoDB:PGABG01_0403100"/>
<feature type="domain" description="6-Cys" evidence="10">
    <location>
        <begin position="21"/>
        <end position="137"/>
    </location>
</feature>
<keyword evidence="3" id="KW-1003">Cell membrane</keyword>
<evidence type="ECO:0000256" key="7">
    <source>
        <dbReference type="ARBA" id="ARBA00023157"/>
    </source>
</evidence>
<reference evidence="11 12" key="1">
    <citation type="journal article" date="2016" name="Nat. Commun.">
        <title>Genomes of cryptic chimpanzee Plasmodium species reveal key evolutionary events leading to human malaria.</title>
        <authorList>
            <person name="Sundararaman S.A."/>
            <person name="Plenderleith L.J."/>
            <person name="Liu W."/>
            <person name="Loy D.E."/>
            <person name="Learn G.H."/>
            <person name="Li Y."/>
            <person name="Shaw K.S."/>
            <person name="Ayouba A."/>
            <person name="Peeters M."/>
            <person name="Speede S."/>
            <person name="Shaw G.M."/>
            <person name="Bushman F.D."/>
            <person name="Brisson D."/>
            <person name="Rayner J.C."/>
            <person name="Sharp P.M."/>
            <person name="Hahn B.H."/>
        </authorList>
    </citation>
    <scope>NUCLEOTIDE SEQUENCE [LARGE SCALE GENOMIC DNA]</scope>
    <source>
        <strain evidence="11 12">SY75</strain>
    </source>
</reference>
<dbReference type="PANTHER" id="PTHR38796">
    <property type="match status" value="1"/>
</dbReference>
<keyword evidence="6" id="KW-0472">Membrane</keyword>
<keyword evidence="5" id="KW-0677">Repeat</keyword>
<dbReference type="InterPro" id="IPR051444">
    <property type="entry name" value="Parasite_Repro/Invasion_Surf"/>
</dbReference>
<dbReference type="Gene3D" id="2.60.40.2860">
    <property type="match status" value="2"/>
</dbReference>
<evidence type="ECO:0000256" key="9">
    <source>
        <dbReference type="SAM" id="SignalP"/>
    </source>
</evidence>
<keyword evidence="7" id="KW-1015">Disulfide bond</keyword>
<dbReference type="VEuPathDB" id="PlasmoDB:PGSY75_0404900"/>
<evidence type="ECO:0000256" key="1">
    <source>
        <dbReference type="ARBA" id="ARBA00004236"/>
    </source>
</evidence>
<dbReference type="SMART" id="SM00970">
    <property type="entry name" value="s48_45"/>
    <property type="match status" value="2"/>
</dbReference>
<sequence>MRGVILCLALLFWREAWVSSKSHRCDFTEEEYLLSDKNKVYCEIDAKPFDDITFICPNKTGALCFDSVNTSESTDEDKMNSSKMSIQHILYGSVVYGNTLLVSPYVKSNISFFCFCNLDIVTIQKFLKVNRFLKEKDELHKSDMMKELKEGEVINEKYDEHLYKALNRLKKMKDLSNFYNNESQNNSELKLPDFLNIPQDILNNDSYKNAPTGSNNNNNNNGDNVIVDDVTQKKIISKYGIMRVSVHSNNNVIKGCDFGTNIYNYFAQQFPSQDNLNNKVCKLQAKPGELVGFKCSFDGKDNIEPANCFDKVLYDNKETDLKTLIPGYISFKNKHSSKYPYYLKIPHYVKQQYTIQCKCKLSRTYNDYYTFELDIQPGESEVINKSFNTS</sequence>
<comment type="subcellular location">
    <subcellularLocation>
        <location evidence="1">Cell membrane</location>
    </subcellularLocation>
    <subcellularLocation>
        <location evidence="2">Cell surface</location>
    </subcellularLocation>
</comment>